<evidence type="ECO:0000259" key="7">
    <source>
        <dbReference type="Pfam" id="PF17137"/>
    </source>
</evidence>
<feature type="domain" description="Glycosyl hydrolase family 31 C-terminal" evidence="8">
    <location>
        <begin position="593"/>
        <end position="679"/>
    </location>
</feature>
<dbReference type="Gene3D" id="3.20.20.80">
    <property type="entry name" value="Glycosidases"/>
    <property type="match status" value="1"/>
</dbReference>
<dbReference type="InterPro" id="IPR013780">
    <property type="entry name" value="Glyco_hydro_b"/>
</dbReference>
<dbReference type="AlphaFoldDB" id="A0A1I0RL54"/>
<feature type="domain" description="Glycoside hydrolase family 31 TIM barrel" evidence="5">
    <location>
        <begin position="258"/>
        <end position="584"/>
    </location>
</feature>
<dbReference type="Proteomes" id="UP000199310">
    <property type="component" value="Unassembled WGS sequence"/>
</dbReference>
<dbReference type="SUPFAM" id="SSF74650">
    <property type="entry name" value="Galactose mutarotase-like"/>
    <property type="match status" value="1"/>
</dbReference>
<dbReference type="Gene3D" id="2.60.40.1760">
    <property type="entry name" value="glycosyl hydrolase (family 31)"/>
    <property type="match status" value="1"/>
</dbReference>
<proteinExistence type="inferred from homology"/>
<dbReference type="EMBL" id="FOJG01000001">
    <property type="protein sequence ID" value="SEW41734.1"/>
    <property type="molecule type" value="Genomic_DNA"/>
</dbReference>
<sequence>MYPEKEIMQVETSSSKYGAKHYPDSIREWKKEGNYFCFYTTETILEVRVIADKIIRFRYAAEGSFQRDFSYATSDTLEESPIAFGIKEWEETFEIYTHELRVFIARDNLRITISDKEGKVINQDEMGYHWQHYLLKGGKIQYCSKLVQEGECFYGLGDKPTELNLRGKRLENYGTDAYGYQKGTDPLYRNIPFYYGLHHGIGYGIFFDNTFRTIFDFGKEREDACSFWARGGEMNYYFIYGPDLLEVAESYTKITGTPELPPLWALGYHQCRWSYYPDTRVKEIAKEFRTRQIPCDVIYLDIDYMEGFRCFTWNKEWFPDPAGLIKELAAEGFKVVVIIDPGIKVDTDYAVYQEGIKNNYFCKRADGALMEGDVWPGKCVFPDFTNPEVRDWWAGLCKSLAETGVRGVWNDMNEPAVFEMGTFPEDVRHDYDGEEVSHRKAHNVYGHLMSKATAAGMKKYLMPQRSFLITRSCYSGVQRWSSVWTGDNVSSWEHLWLASVQCQRLSVSGISFTGSDIGGFIGEPDGELYTRWIQLAVFHPLMRTHSASNETGFNQEPWSFGADYEKVVNKFITLRYKLLPYLYTTFWQYSAHGTPMLRPLAFVAQKDPATYNCNHEFMFGDSLLISHVSEKGMQEKSVYLPAGKWYYFFNDQAFTGASNVTVKTPLDEMPLFVKAGAVLPEYPAMQYTQQTPVTEMLLHVYFGEEEVKSVLYEDAGDHYGYKNGQYNVIRFKQRSTAQQLYLKKQFFVNYESSYKNYRVTVHGLPFKPATLLVDGQAIVLTAANLQTDNTISFVVPRNFEEIIMK</sequence>
<keyword evidence="10" id="KW-1185">Reference proteome</keyword>
<dbReference type="CDD" id="cd14752">
    <property type="entry name" value="GH31_N"/>
    <property type="match status" value="1"/>
</dbReference>
<dbReference type="InterPro" id="IPR025887">
    <property type="entry name" value="Glyco_hydro_31_N_dom"/>
</dbReference>
<feature type="domain" description="Glycoside hydrolase family 31 N-terminal" evidence="6">
    <location>
        <begin position="45"/>
        <end position="216"/>
    </location>
</feature>
<dbReference type="InterPro" id="IPR030458">
    <property type="entry name" value="Glyco_hydro_31_AS"/>
</dbReference>
<protein>
    <submittedName>
        <fullName evidence="9">Alpha-glucosidase</fullName>
    </submittedName>
</protein>
<evidence type="ECO:0000256" key="3">
    <source>
        <dbReference type="ARBA" id="ARBA00023295"/>
    </source>
</evidence>
<name>A0A1I0RL54_9BACT</name>
<evidence type="ECO:0000313" key="9">
    <source>
        <dbReference type="EMBL" id="SEW41734.1"/>
    </source>
</evidence>
<dbReference type="GO" id="GO:0005975">
    <property type="term" value="P:carbohydrate metabolic process"/>
    <property type="evidence" value="ECO:0007669"/>
    <property type="project" value="InterPro"/>
</dbReference>
<dbReference type="STRING" id="29529.SAMN04488122_3019"/>
<gene>
    <name evidence="9" type="ORF">SAMN04488122_3019</name>
</gene>
<feature type="domain" description="DUF5110" evidence="7">
    <location>
        <begin position="696"/>
        <end position="763"/>
    </location>
</feature>
<accession>A0A1I0RL54</accession>
<evidence type="ECO:0000259" key="5">
    <source>
        <dbReference type="Pfam" id="PF01055"/>
    </source>
</evidence>
<evidence type="ECO:0000256" key="1">
    <source>
        <dbReference type="ARBA" id="ARBA00007806"/>
    </source>
</evidence>
<dbReference type="InterPro" id="IPR011013">
    <property type="entry name" value="Gal_mutarotase_sf_dom"/>
</dbReference>
<dbReference type="Pfam" id="PF01055">
    <property type="entry name" value="Glyco_hydro_31_2nd"/>
    <property type="match status" value="1"/>
</dbReference>
<dbReference type="PANTHER" id="PTHR22762:SF120">
    <property type="entry name" value="HETEROGLYCAN GLUCOSIDASE 1"/>
    <property type="match status" value="1"/>
</dbReference>
<evidence type="ECO:0000313" key="10">
    <source>
        <dbReference type="Proteomes" id="UP000199310"/>
    </source>
</evidence>
<evidence type="ECO:0000256" key="2">
    <source>
        <dbReference type="ARBA" id="ARBA00022801"/>
    </source>
</evidence>
<keyword evidence="3 4" id="KW-0326">Glycosidase</keyword>
<dbReference type="PANTHER" id="PTHR22762">
    <property type="entry name" value="ALPHA-GLUCOSIDASE"/>
    <property type="match status" value="1"/>
</dbReference>
<dbReference type="InterPro" id="IPR048395">
    <property type="entry name" value="Glyco_hydro_31_C"/>
</dbReference>
<keyword evidence="2 4" id="KW-0378">Hydrolase</keyword>
<dbReference type="InterPro" id="IPR033403">
    <property type="entry name" value="DUF5110"/>
</dbReference>
<dbReference type="PROSITE" id="PS00129">
    <property type="entry name" value="GLYCOSYL_HYDROL_F31_1"/>
    <property type="match status" value="1"/>
</dbReference>
<organism evidence="9 10">
    <name type="scientific">Chitinophaga arvensicola</name>
    <dbReference type="NCBI Taxonomy" id="29529"/>
    <lineage>
        <taxon>Bacteria</taxon>
        <taxon>Pseudomonadati</taxon>
        <taxon>Bacteroidota</taxon>
        <taxon>Chitinophagia</taxon>
        <taxon>Chitinophagales</taxon>
        <taxon>Chitinophagaceae</taxon>
        <taxon>Chitinophaga</taxon>
    </lineage>
</organism>
<dbReference type="GO" id="GO:0004553">
    <property type="term" value="F:hydrolase activity, hydrolyzing O-glycosyl compounds"/>
    <property type="evidence" value="ECO:0007669"/>
    <property type="project" value="InterPro"/>
</dbReference>
<evidence type="ECO:0000259" key="8">
    <source>
        <dbReference type="Pfam" id="PF21365"/>
    </source>
</evidence>
<dbReference type="SUPFAM" id="SSF51011">
    <property type="entry name" value="Glycosyl hydrolase domain"/>
    <property type="match status" value="1"/>
</dbReference>
<dbReference type="CDD" id="cd06604">
    <property type="entry name" value="GH31_glucosidase_II_MalA"/>
    <property type="match status" value="1"/>
</dbReference>
<dbReference type="Gene3D" id="2.60.40.1180">
    <property type="entry name" value="Golgi alpha-mannosidase II"/>
    <property type="match status" value="2"/>
</dbReference>
<dbReference type="InterPro" id="IPR000322">
    <property type="entry name" value="Glyco_hydro_31_TIM"/>
</dbReference>
<dbReference type="Pfam" id="PF21365">
    <property type="entry name" value="Glyco_hydro_31_3rd"/>
    <property type="match status" value="1"/>
</dbReference>
<dbReference type="Pfam" id="PF17137">
    <property type="entry name" value="DUF5110"/>
    <property type="match status" value="1"/>
</dbReference>
<comment type="similarity">
    <text evidence="1 4">Belongs to the glycosyl hydrolase 31 family.</text>
</comment>
<evidence type="ECO:0000259" key="6">
    <source>
        <dbReference type="Pfam" id="PF13802"/>
    </source>
</evidence>
<dbReference type="InterPro" id="IPR017853">
    <property type="entry name" value="GH"/>
</dbReference>
<dbReference type="SUPFAM" id="SSF51445">
    <property type="entry name" value="(Trans)glycosidases"/>
    <property type="match status" value="1"/>
</dbReference>
<evidence type="ECO:0000256" key="4">
    <source>
        <dbReference type="RuleBase" id="RU361185"/>
    </source>
</evidence>
<reference evidence="10" key="1">
    <citation type="submission" date="2016-10" db="EMBL/GenBank/DDBJ databases">
        <authorList>
            <person name="Varghese N."/>
            <person name="Submissions S."/>
        </authorList>
    </citation>
    <scope>NUCLEOTIDE SEQUENCE [LARGE SCALE GENOMIC DNA]</scope>
    <source>
        <strain evidence="10">DSM 3695</strain>
    </source>
</reference>
<dbReference type="Pfam" id="PF13802">
    <property type="entry name" value="Gal_mutarotas_2"/>
    <property type="match status" value="1"/>
</dbReference>
<dbReference type="GO" id="GO:0030246">
    <property type="term" value="F:carbohydrate binding"/>
    <property type="evidence" value="ECO:0007669"/>
    <property type="project" value="InterPro"/>
</dbReference>